<dbReference type="RefSeq" id="WP_142531577.1">
    <property type="nucleotide sequence ID" value="NZ_FXTB01000001.1"/>
</dbReference>
<evidence type="ECO:0000313" key="2">
    <source>
        <dbReference type="EMBL" id="SMO34632.1"/>
    </source>
</evidence>
<dbReference type="PANTHER" id="PTHR35867">
    <property type="entry name" value="PROTEIN RSEC"/>
    <property type="match status" value="1"/>
</dbReference>
<dbReference type="PANTHER" id="PTHR35867:SF1">
    <property type="entry name" value="PROTEIN RSEC"/>
    <property type="match status" value="1"/>
</dbReference>
<dbReference type="EMBL" id="FXTB01000001">
    <property type="protein sequence ID" value="SMO34632.1"/>
    <property type="molecule type" value="Genomic_DNA"/>
</dbReference>
<gene>
    <name evidence="2" type="ORF">SAMN06265379_101162</name>
</gene>
<keyword evidence="3" id="KW-1185">Reference proteome</keyword>
<evidence type="ECO:0000313" key="3">
    <source>
        <dbReference type="Proteomes" id="UP000319040"/>
    </source>
</evidence>
<sequence>MSKLNFVEHTGYIEAIDKSQVKVRILSESACASCHAKGACNAADMKEKTIDVSPFGFNNLSVGKKVIIQGQKSLGLKASLIAYIYPFALVFITLFVVYGITKSEGIAGIASLAILIPYFFVVKMYTPMLKKTFVFTIKEIIE</sequence>
<keyword evidence="1" id="KW-0812">Transmembrane</keyword>
<proteinExistence type="predicted"/>
<dbReference type="AlphaFoldDB" id="A0A521AIJ8"/>
<dbReference type="Proteomes" id="UP000319040">
    <property type="component" value="Unassembled WGS sequence"/>
</dbReference>
<protein>
    <submittedName>
        <fullName evidence="2">Positive regulator of sigma(E), RseC/MucC</fullName>
    </submittedName>
</protein>
<keyword evidence="1" id="KW-0472">Membrane</keyword>
<accession>A0A521AIJ8</accession>
<dbReference type="InterPro" id="IPR007359">
    <property type="entry name" value="SigmaE_reg_RseC_MucC"/>
</dbReference>
<dbReference type="Pfam" id="PF04246">
    <property type="entry name" value="RseC_MucC"/>
    <property type="match status" value="1"/>
</dbReference>
<feature type="transmembrane region" description="Helical" evidence="1">
    <location>
        <begin position="106"/>
        <end position="125"/>
    </location>
</feature>
<keyword evidence="1" id="KW-1133">Transmembrane helix</keyword>
<reference evidence="2 3" key="1">
    <citation type="submission" date="2017-05" db="EMBL/GenBank/DDBJ databases">
        <authorList>
            <person name="Varghese N."/>
            <person name="Submissions S."/>
        </authorList>
    </citation>
    <scope>NUCLEOTIDE SEQUENCE [LARGE SCALE GENOMIC DNA]</scope>
    <source>
        <strain evidence="2 3">DSM 27040</strain>
    </source>
</reference>
<dbReference type="OrthoDB" id="1120636at2"/>
<name>A0A521AIJ8_SACCC</name>
<feature type="transmembrane region" description="Helical" evidence="1">
    <location>
        <begin position="80"/>
        <end position="100"/>
    </location>
</feature>
<evidence type="ECO:0000256" key="1">
    <source>
        <dbReference type="SAM" id="Phobius"/>
    </source>
</evidence>
<organism evidence="2 3">
    <name type="scientific">Saccharicrinis carchari</name>
    <dbReference type="NCBI Taxonomy" id="1168039"/>
    <lineage>
        <taxon>Bacteria</taxon>
        <taxon>Pseudomonadati</taxon>
        <taxon>Bacteroidota</taxon>
        <taxon>Bacteroidia</taxon>
        <taxon>Marinilabiliales</taxon>
        <taxon>Marinilabiliaceae</taxon>
        <taxon>Saccharicrinis</taxon>
    </lineage>
</organism>